<reference evidence="1 2" key="1">
    <citation type="submission" date="2015-01" db="EMBL/GenBank/DDBJ databases">
        <title>Draft genome sequence of Pedobacter sp. NL19 isolated from sludge of an effluent treatment pond in an abandoned uranium mine.</title>
        <authorList>
            <person name="Santos T."/>
            <person name="Caetano T."/>
            <person name="Covas C."/>
            <person name="Cruz A."/>
            <person name="Mendo S."/>
        </authorList>
    </citation>
    <scope>NUCLEOTIDE SEQUENCE [LARGE SCALE GENOMIC DNA]</scope>
    <source>
        <strain evidence="1 2">NL19</strain>
    </source>
</reference>
<dbReference type="STRING" id="1503925.TH53_26245"/>
<proteinExistence type="predicted"/>
<dbReference type="AlphaFoldDB" id="A0A0D0GE81"/>
<accession>A0A0D0GE81</accession>
<gene>
    <name evidence="1" type="ORF">TH53_26245</name>
</gene>
<dbReference type="Proteomes" id="UP000032049">
    <property type="component" value="Unassembled WGS sequence"/>
</dbReference>
<dbReference type="OrthoDB" id="679082at2"/>
<sequence>MSDFELETKHEKYLITIKNLRAKNFSNDLPFLILSEKLPEGQVYKEFADGRIEIQEVASAGKKFRTRVIKVLKGLQADNVRKAYGLL</sequence>
<comment type="caution">
    <text evidence="1">The sequence shown here is derived from an EMBL/GenBank/DDBJ whole genome shotgun (WGS) entry which is preliminary data.</text>
</comment>
<dbReference type="RefSeq" id="WP_041887355.1">
    <property type="nucleotide sequence ID" value="NZ_CP157278.1"/>
</dbReference>
<evidence type="ECO:0000313" key="2">
    <source>
        <dbReference type="Proteomes" id="UP000032049"/>
    </source>
</evidence>
<name>A0A0D0GE81_9SPHI</name>
<organism evidence="1 2">
    <name type="scientific">Pedobacter lusitanus</name>
    <dbReference type="NCBI Taxonomy" id="1503925"/>
    <lineage>
        <taxon>Bacteria</taxon>
        <taxon>Pseudomonadati</taxon>
        <taxon>Bacteroidota</taxon>
        <taxon>Sphingobacteriia</taxon>
        <taxon>Sphingobacteriales</taxon>
        <taxon>Sphingobacteriaceae</taxon>
        <taxon>Pedobacter</taxon>
    </lineage>
</organism>
<keyword evidence="2" id="KW-1185">Reference proteome</keyword>
<protein>
    <submittedName>
        <fullName evidence="1">Uncharacterized protein</fullName>
    </submittedName>
</protein>
<dbReference type="EMBL" id="JXRA01000186">
    <property type="protein sequence ID" value="KIO74475.1"/>
    <property type="molecule type" value="Genomic_DNA"/>
</dbReference>
<evidence type="ECO:0000313" key="1">
    <source>
        <dbReference type="EMBL" id="KIO74475.1"/>
    </source>
</evidence>